<feature type="domain" description="Hydantoinase/oxoprolinase N-terminal" evidence="4">
    <location>
        <begin position="458"/>
        <end position="663"/>
    </location>
</feature>
<feature type="domain" description="Hydantoinase B/oxoprolinase" evidence="3">
    <location>
        <begin position="1181"/>
        <end position="1708"/>
    </location>
</feature>
<dbReference type="Proteomes" id="UP000887563">
    <property type="component" value="Unplaced"/>
</dbReference>
<feature type="domain" description="Hydantoinase A/oxoprolinase" evidence="2">
    <location>
        <begin position="7"/>
        <end position="304"/>
    </location>
</feature>
<dbReference type="GO" id="GO:0006749">
    <property type="term" value="P:glutathione metabolic process"/>
    <property type="evidence" value="ECO:0007669"/>
    <property type="project" value="TreeGrafter"/>
</dbReference>
<dbReference type="GO" id="GO:0017168">
    <property type="term" value="F:5-oxoprolinase (ATP-hydrolyzing) activity"/>
    <property type="evidence" value="ECO:0007669"/>
    <property type="project" value="TreeGrafter"/>
</dbReference>
<evidence type="ECO:0000313" key="6">
    <source>
        <dbReference type="Proteomes" id="UP000887563"/>
    </source>
</evidence>
<protein>
    <submittedName>
        <fullName evidence="7">5-oxoprolinase</fullName>
    </submittedName>
</protein>
<comment type="similarity">
    <text evidence="1">Belongs to the oxoprolinase family.</text>
</comment>
<evidence type="ECO:0000259" key="4">
    <source>
        <dbReference type="Pfam" id="PF05378"/>
    </source>
</evidence>
<dbReference type="InterPro" id="IPR045079">
    <property type="entry name" value="Oxoprolinase-like"/>
</dbReference>
<dbReference type="InterPro" id="IPR002821">
    <property type="entry name" value="Hydantoinase_A"/>
</dbReference>
<dbReference type="Pfam" id="PF01968">
    <property type="entry name" value="Hydantoinase_A"/>
    <property type="match status" value="2"/>
</dbReference>
<dbReference type="InterPro" id="IPR049517">
    <property type="entry name" value="ACX-like_C"/>
</dbReference>
<dbReference type="Pfam" id="PF05378">
    <property type="entry name" value="Hydant_A_N"/>
    <property type="match status" value="1"/>
</dbReference>
<evidence type="ECO:0000313" key="7">
    <source>
        <dbReference type="WBParaSite" id="Minc3s01085g20575"/>
    </source>
</evidence>
<organism evidence="6 7">
    <name type="scientific">Meloidogyne incognita</name>
    <name type="common">Southern root-knot nematode worm</name>
    <name type="synonym">Oxyuris incognita</name>
    <dbReference type="NCBI Taxonomy" id="6306"/>
    <lineage>
        <taxon>Eukaryota</taxon>
        <taxon>Metazoa</taxon>
        <taxon>Ecdysozoa</taxon>
        <taxon>Nematoda</taxon>
        <taxon>Chromadorea</taxon>
        <taxon>Rhabditida</taxon>
        <taxon>Tylenchina</taxon>
        <taxon>Tylenchomorpha</taxon>
        <taxon>Tylenchoidea</taxon>
        <taxon>Meloidogynidae</taxon>
        <taxon>Meloidogyninae</taxon>
        <taxon>Meloidogyne</taxon>
        <taxon>Meloidogyne incognita group</taxon>
    </lineage>
</organism>
<sequence>MVKAVPRGFTTCSDAYLTPIIHNYIKGFRSGFVNNLEGVEVEFMQSDGGLCPIESFIGSRAILSGPAGGVVGVSFTAYDQENKEPVIGFDMGGTSTDVSRYDGRFVHVVDSITAGIAIQAPQLEIKTVAAGGGSRLFFRDGLFIVGPESAGSNPGPVCYGKGGPLAVTDANVVLGRVLPEFFPKIFGPDEQQPLDKNASLKAFEALNEEVNAHISVQGRPPISVQECAFGFIRVANESMCRPIRTLTEAKGFDTSRHVLSCFGGAGGQHACAIARALGMSRVKIHKHAGVLSAYGLVLADVVNEQQESWIHKFNAENFPLLNERFECLEAASLTELISQGFNPEQCKFERILNMGYEYSSYSLMCQPIGNARGDDYSHFIEAFEEKFTREFGFKMPKRAIIAHDVRVRGIAKRFLLPSEHLQERTNTPPPLKLVTKCYFEKPKMVIDNISKKFERLGFGIDRGGTFTDVFVVYPNGNCKTFKLLSEDPQNYNDAPTEAIRRILSEFTGKQIKKGELIDVKNIAWIRMGTTVATNALLERKGEPMALLITKGFKDLLYIGNQSRPKIFEFDIKIPSTLYTQVIEIDERILIDHPSCQLKISGERIKASNGQPIIIEKPLDLDKIKQQLLSIYSKGIRSLAILLIHSYIYSAHEEAVGQLAKEIGFSNVSLSSKVISMVKAVPRGFTTCSDAYLTPIIHNYIKGFRSGFVNNLEGVEVEFMQSDGGLCPIESFIGSRAILSGPAGGVVGVSFTAYDQENKEPVIGFDMGGTSTDVSRYDGRFVHVVDSITAGIAIQAPQLEIKTVAAGGGSRLFFRDGLFIVGPESAGSNPGPVCYGKGGPLAVTDANVVLGRVLPEFFPKIFGPDEQQPLDKNASLKAFEALNEEVNAHISVQGRPPISVQECAFGFIRVANESMCRPIRTLTEAKGFDTSRHILSCFGGAGGQHACAIARALGMSRVKIHKHAGVLSAYGLVLADVVNEQQESWIHKFNAENFPLLNERFECLEAASLNELISQGFNSEQCKFERILNMGYEYSSYSLMCQPIGNARGDDYSHFIEAFEEKFTREFGFKMPKRAIIAHDVRVRGIAKRFLLPSEHLQERTNTPPPLKLVTKCYFEEGELDTNVYDLKELHFGHLISGPAIIVDANCTILVEPNCRAEITSHGNVLIQLSSVSKDTIGTELDPIQLSIFSHRFMSIAEQMGTALQRSAFSVNIKDRLDFSCALFCHNGGLVANAPHIPVHLGGMQAAVRFQIKHVGAENFKRGDVYLSNHPKAGGSHLPDLTVITPVFISDDSKTPDFFLANRGHHSDIGGLCPGSMPPHSTHLEQEGVVFISFKLVSEGHLNEKELKDILNAPCNIPGCSSARNIADNLADLNAQIAANHKGILLLKELVSSYSLPVVRSYMLHIQQNAELAVRQLIKNVADSIGINSENRILRKVAEDKMDDGTPIKLTLEINKETGDVLFDFTGTGLQVHNSCNTPPAVLMASVIYCLRCLVGRDIPLNQGCLAPVKIRVPYGTILNPSDEAAVVGGNVLTSQRLCDVILHAFDAVAASQGCMNNLTFGDDSYGYYETIGGGAGAGNGFHGRSGVHSHMTNTRITDVEVLERHYPAVIARKFLLRKGSGGAGRWHGGDGICRYLQFCKNVRLSLLTERRVFAPYGLNGGRPGKIGRNILLRVSDGVRDNLGAKISLNVNPGDILELETPGGGGYGRRRFWMELPSNNLHYFGFRRRLSKETSPVVVKSIQSKLSQIEQLIQNPQEITKCKELLEEIHKGIINEAPSNSLLLELLFNIEMAINHFSVAEGILCRLLFLKPSLAHKR</sequence>
<dbReference type="InterPro" id="IPR003692">
    <property type="entry name" value="Hydantoinase_B"/>
</dbReference>
<evidence type="ECO:0000259" key="5">
    <source>
        <dbReference type="Pfam" id="PF19278"/>
    </source>
</evidence>
<feature type="domain" description="Hydantoinase A/oxoprolinase" evidence="2">
    <location>
        <begin position="682"/>
        <end position="979"/>
    </location>
</feature>
<proteinExistence type="inferred from homology"/>
<reference evidence="7" key="1">
    <citation type="submission" date="2022-11" db="UniProtKB">
        <authorList>
            <consortium name="WormBaseParasite"/>
        </authorList>
    </citation>
    <scope>IDENTIFICATION</scope>
</reference>
<keyword evidence="6" id="KW-1185">Reference proteome</keyword>
<dbReference type="Pfam" id="PF02538">
    <property type="entry name" value="Hydantoinase_B"/>
    <property type="match status" value="1"/>
</dbReference>
<name>A0A914LZL9_MELIC</name>
<evidence type="ECO:0000259" key="2">
    <source>
        <dbReference type="Pfam" id="PF01968"/>
    </source>
</evidence>
<evidence type="ECO:0000259" key="3">
    <source>
        <dbReference type="Pfam" id="PF02538"/>
    </source>
</evidence>
<evidence type="ECO:0000256" key="1">
    <source>
        <dbReference type="ARBA" id="ARBA00010403"/>
    </source>
</evidence>
<dbReference type="Pfam" id="PF19278">
    <property type="entry name" value="Hydant_A_C"/>
    <property type="match status" value="1"/>
</dbReference>
<dbReference type="GO" id="GO:0005829">
    <property type="term" value="C:cytosol"/>
    <property type="evidence" value="ECO:0007669"/>
    <property type="project" value="TreeGrafter"/>
</dbReference>
<feature type="domain" description="Acetophenone carboxylase-like C-terminal" evidence="5">
    <location>
        <begin position="995"/>
        <end position="1161"/>
    </location>
</feature>
<dbReference type="WBParaSite" id="Minc3s01085g20575">
    <property type="protein sequence ID" value="Minc3s01085g20575"/>
    <property type="gene ID" value="Minc3s01085g20575"/>
</dbReference>
<dbReference type="PANTHER" id="PTHR11365">
    <property type="entry name" value="5-OXOPROLINASE RELATED"/>
    <property type="match status" value="1"/>
</dbReference>
<accession>A0A914LZL9</accession>
<dbReference type="PANTHER" id="PTHR11365:SF2">
    <property type="entry name" value="5-OXOPROLINASE"/>
    <property type="match status" value="1"/>
</dbReference>
<dbReference type="InterPro" id="IPR008040">
    <property type="entry name" value="Hydant_A_N"/>
</dbReference>